<gene>
    <name evidence="1" type="ORF">AGR2A_Cc110286</name>
</gene>
<dbReference type="AlphaFoldDB" id="A0A9W5AYF2"/>
<name>A0A9W5AYF2_9HYPH</name>
<comment type="caution">
    <text evidence="1">The sequence shown here is derived from an EMBL/GenBank/DDBJ whole genome shotgun (WGS) entry which is preliminary data.</text>
</comment>
<reference evidence="1 2" key="1">
    <citation type="submission" date="2016-01" db="EMBL/GenBank/DDBJ databases">
        <authorList>
            <person name="Regsiter A."/>
            <person name="william w."/>
        </authorList>
    </citation>
    <scope>NUCLEOTIDE SEQUENCE [LARGE SCALE GENOMIC DNA]</scope>
    <source>
        <strain evidence="1 2">CFBP 5494</strain>
    </source>
</reference>
<protein>
    <submittedName>
        <fullName evidence="1">Uncharacterized protein</fullName>
    </submittedName>
</protein>
<organism evidence="1 2">
    <name type="scientific">Agrobacterium genomosp. 2 str. CFBP 5494</name>
    <dbReference type="NCBI Taxonomy" id="1183436"/>
    <lineage>
        <taxon>Bacteria</taxon>
        <taxon>Pseudomonadati</taxon>
        <taxon>Pseudomonadota</taxon>
        <taxon>Alphaproteobacteria</taxon>
        <taxon>Hyphomicrobiales</taxon>
        <taxon>Rhizobiaceae</taxon>
        <taxon>Rhizobium/Agrobacterium group</taxon>
        <taxon>Agrobacterium</taxon>
        <taxon>Agrobacterium tumefaciens complex</taxon>
    </lineage>
</organism>
<dbReference type="EMBL" id="FBVY01000003">
    <property type="protein sequence ID" value="CUW87148.1"/>
    <property type="molecule type" value="Genomic_DNA"/>
</dbReference>
<dbReference type="Proteomes" id="UP000191933">
    <property type="component" value="Unassembled WGS sequence"/>
</dbReference>
<sequence>MSGPEARRYCREIKNRVSIRKRGFLLLGGPAPSCGLAAAKFEGTVREALESRAIRPYG</sequence>
<evidence type="ECO:0000313" key="1">
    <source>
        <dbReference type="EMBL" id="CUW87148.1"/>
    </source>
</evidence>
<proteinExistence type="predicted"/>
<keyword evidence="2" id="KW-1185">Reference proteome</keyword>
<accession>A0A9W5AYF2</accession>
<evidence type="ECO:0000313" key="2">
    <source>
        <dbReference type="Proteomes" id="UP000191933"/>
    </source>
</evidence>